<reference evidence="2" key="1">
    <citation type="submission" date="2023-09" db="UniProtKB">
        <authorList>
            <consortium name="Ensembl"/>
        </authorList>
    </citation>
    <scope>IDENTIFICATION</scope>
</reference>
<accession>A0A8C0XAE4</accession>
<dbReference type="PANTHER" id="PTHR10656">
    <property type="entry name" value="CELL FATE DETERMINING PROTEIN MAB21-RELATED"/>
    <property type="match status" value="1"/>
</dbReference>
<evidence type="ECO:0000259" key="1">
    <source>
        <dbReference type="Pfam" id="PF20266"/>
    </source>
</evidence>
<dbReference type="Ensembl" id="ENSCCNT00000028960.1">
    <property type="protein sequence ID" value="ENSCCNP00000022623.1"/>
    <property type="gene ID" value="ENSCCNG00000022237.1"/>
</dbReference>
<organism evidence="2">
    <name type="scientific">Castor canadensis</name>
    <name type="common">American beaver</name>
    <dbReference type="NCBI Taxonomy" id="51338"/>
    <lineage>
        <taxon>Eukaryota</taxon>
        <taxon>Metazoa</taxon>
        <taxon>Chordata</taxon>
        <taxon>Craniata</taxon>
        <taxon>Vertebrata</taxon>
        <taxon>Euteleostomi</taxon>
        <taxon>Mammalia</taxon>
        <taxon>Eutheria</taxon>
        <taxon>Euarchontoglires</taxon>
        <taxon>Glires</taxon>
        <taxon>Rodentia</taxon>
        <taxon>Castorimorpha</taxon>
        <taxon>Castoridae</taxon>
        <taxon>Castor</taxon>
    </lineage>
</organism>
<sequence length="448" mass="49747">EMSATYPLAPAMAEQVSLWHHYLLAIQSREAHRAQDYQCAENVLLTVLERVHALDPRFIVDYSRDLETFQFALRSSEDPLDLEVPLWVDAEALLIEEMDATKPGDSPALCHLGIPRDAAGLELWMTDDVFTAASESNAKCCGHIVPSKVLHVLKDLLVAAIVHCKHHGLIPPGSLNADSLKEGQLHLSLIVFSGWRKICFNVVPVVRRKHRVPALDGAQLTPGFPEGTLRRIASHGVDLVPASTQHWRISTSYLLTRLLGVLGSLQGHRLDSLSILDRVNLEKWRGGGQISGLTFDHLKTVLLWASVLFPAPEDWVELQGSVYRLLVVLLCCLATRNLPHFLHPGCNLLQGDSLNLNAIYQHVESFASQPEASLRIHVTHLGRGLPPRIDNGVKALLQLPADDPAYWTTAYFDVLLDKFQVFNIQDEDRILAMQSVFGKTKALGSEES</sequence>
<dbReference type="Gene3D" id="1.10.1410.40">
    <property type="match status" value="1"/>
</dbReference>
<dbReference type="PANTHER" id="PTHR10656:SF7">
    <property type="entry name" value="PROTEIN MAB-21-LIKE 4"/>
    <property type="match status" value="1"/>
</dbReference>
<dbReference type="InterPro" id="IPR024810">
    <property type="entry name" value="MAB21L/cGLR"/>
</dbReference>
<feature type="domain" description="Mab-21-like HhH/H2TH-like" evidence="1">
    <location>
        <begin position="291"/>
        <end position="361"/>
    </location>
</feature>
<dbReference type="AlphaFoldDB" id="A0A8C0XAE4"/>
<dbReference type="InterPro" id="IPR046906">
    <property type="entry name" value="Mab-21_HhH/H2TH-like"/>
</dbReference>
<protein>
    <recommendedName>
        <fullName evidence="1">Mab-21-like HhH/H2TH-like domain-containing protein</fullName>
    </recommendedName>
</protein>
<proteinExistence type="predicted"/>
<evidence type="ECO:0000313" key="2">
    <source>
        <dbReference type="Ensembl" id="ENSCCNP00000022623.1"/>
    </source>
</evidence>
<name>A0A8C0XAE4_CASCN</name>
<gene>
    <name evidence="2" type="primary">Mab21l4</name>
</gene>
<dbReference type="SMART" id="SM01265">
    <property type="entry name" value="Mab-21"/>
    <property type="match status" value="1"/>
</dbReference>
<dbReference type="Pfam" id="PF20266">
    <property type="entry name" value="Mab-21_C"/>
    <property type="match status" value="1"/>
</dbReference>